<feature type="repeat" description="TPR" evidence="1">
    <location>
        <begin position="144"/>
        <end position="177"/>
    </location>
</feature>
<accession>A0A1G7FF40</accession>
<feature type="region of interest" description="Disordered" evidence="2">
    <location>
        <begin position="228"/>
        <end position="258"/>
    </location>
</feature>
<evidence type="ECO:0000256" key="1">
    <source>
        <dbReference type="PROSITE-ProRule" id="PRU00339"/>
    </source>
</evidence>
<evidence type="ECO:0000313" key="4">
    <source>
        <dbReference type="Proteomes" id="UP000199321"/>
    </source>
</evidence>
<name>A0A1G7FF40_9FLAO</name>
<reference evidence="3 4" key="1">
    <citation type="submission" date="2016-10" db="EMBL/GenBank/DDBJ databases">
        <authorList>
            <person name="de Groot N.N."/>
        </authorList>
    </citation>
    <scope>NUCLEOTIDE SEQUENCE [LARGE SCALE GENOMIC DNA]</scope>
    <source>
        <strain evidence="3 4">DSM 16195</strain>
    </source>
</reference>
<gene>
    <name evidence="3" type="ORF">SAMN05421855_102524</name>
</gene>
<protein>
    <submittedName>
        <fullName evidence="3">Tetratricopeptide repeat-containing protein</fullName>
    </submittedName>
</protein>
<dbReference type="InterPro" id="IPR019734">
    <property type="entry name" value="TPR_rpt"/>
</dbReference>
<keyword evidence="4" id="KW-1185">Reference proteome</keyword>
<dbReference type="AlphaFoldDB" id="A0A1G7FF40"/>
<dbReference type="Pfam" id="PF14559">
    <property type="entry name" value="TPR_19"/>
    <property type="match status" value="1"/>
</dbReference>
<dbReference type="STRING" id="227084.SAMN05421855_102524"/>
<evidence type="ECO:0000313" key="3">
    <source>
        <dbReference type="EMBL" id="SDE74543.1"/>
    </source>
</evidence>
<sequence length="258" mass="29800">MQTKNLFYSVILGVLPFLMNAQDYKLQFQNDICDCMVQKAEENKMGKNPMLLYQLCFQEKLPTYVPNIDAEITATEQREIYAEGQRIREELKFSFYSELIGTCDFYYQEVEATRETNFSTLKKIGENSDYYNLVNQALAMQPTASNYVKRGQVYFGKENFLKAKADLSKALTINENERGAKILLAWTYEKMNKYASAIELLETLDDQKRNQEIQLLIAIQQRKMGGKLPIVKPSTTPSDVPSKAPEKKDDLKKLFKLD</sequence>
<proteinExistence type="predicted"/>
<dbReference type="EMBL" id="FNBA01000002">
    <property type="protein sequence ID" value="SDE74543.1"/>
    <property type="molecule type" value="Genomic_DNA"/>
</dbReference>
<dbReference type="RefSeq" id="WP_175445427.1">
    <property type="nucleotide sequence ID" value="NZ_BMWO01000002.1"/>
</dbReference>
<dbReference type="SUPFAM" id="SSF48452">
    <property type="entry name" value="TPR-like"/>
    <property type="match status" value="1"/>
</dbReference>
<dbReference type="InterPro" id="IPR011990">
    <property type="entry name" value="TPR-like_helical_dom_sf"/>
</dbReference>
<dbReference type="Proteomes" id="UP000199321">
    <property type="component" value="Unassembled WGS sequence"/>
</dbReference>
<evidence type="ECO:0000256" key="2">
    <source>
        <dbReference type="SAM" id="MobiDB-lite"/>
    </source>
</evidence>
<dbReference type="Gene3D" id="1.25.40.10">
    <property type="entry name" value="Tetratricopeptide repeat domain"/>
    <property type="match status" value="1"/>
</dbReference>
<organism evidence="3 4">
    <name type="scientific">Ulvibacter litoralis</name>
    <dbReference type="NCBI Taxonomy" id="227084"/>
    <lineage>
        <taxon>Bacteria</taxon>
        <taxon>Pseudomonadati</taxon>
        <taxon>Bacteroidota</taxon>
        <taxon>Flavobacteriia</taxon>
        <taxon>Flavobacteriales</taxon>
        <taxon>Flavobacteriaceae</taxon>
        <taxon>Ulvibacter</taxon>
    </lineage>
</organism>
<keyword evidence="1" id="KW-0802">TPR repeat</keyword>
<feature type="compositionally biased region" description="Basic and acidic residues" evidence="2">
    <location>
        <begin position="244"/>
        <end position="258"/>
    </location>
</feature>
<dbReference type="PROSITE" id="PS50005">
    <property type="entry name" value="TPR"/>
    <property type="match status" value="1"/>
</dbReference>